<evidence type="ECO:0000313" key="1">
    <source>
        <dbReference type="EMBL" id="JAP89278.1"/>
    </source>
</evidence>
<proteinExistence type="predicted"/>
<sequence length="392" mass="46259">DDLIIFLLEKNYSNAAEDKLSVEQLKFLKKQQQQMGKVLFDQLCQQAKANRLHLQKLSSEERKQHQLEQNEKYGEELQMLLNDMEKTIKPERQNSVLLTAPAEFPTYQTKLSPQKQPSPPQLSMVARSQNKDLQEQVKTSEVSKHFQNFLQKPMYRSINGVKNEPPINPNVNLQQQLTNQREKIRIYESMFSQLAQQFKIKTFGEATEQAKCVVDFLTRFQKKFNIQTILQLQNECKQMKTKITQLQKTLNDKFKIDYKTIFQTVDKIEQLKLQDCIIEFTAQKVEKFNQFQTKKQFIEHVEKHLHQKQLINYFSFENGQFTDLLNQNETVLSRFDLVQLEVQTSEIKQFIEFLAMRIAEKQVISFEDATYMLQVDEKDIPELVKKMGAGDR</sequence>
<reference evidence="1" key="1">
    <citation type="submission" date="2015-07" db="EMBL/GenBank/DDBJ databases">
        <title>Adaptation to a free-living lifestyle via gene acquisitions in the diplomonad Trepomonas sp. PC1.</title>
        <authorList>
            <person name="Xu F."/>
            <person name="Jerlstrom-Hultqvist J."/>
            <person name="Kolisko M."/>
            <person name="Simpson A.G.B."/>
            <person name="Roger A.J."/>
            <person name="Svard S.G."/>
            <person name="Andersson J.O."/>
        </authorList>
    </citation>
    <scope>NUCLEOTIDE SEQUENCE</scope>
    <source>
        <strain evidence="1">PC1</strain>
    </source>
</reference>
<accession>A0A146JYL8</accession>
<feature type="non-terminal residue" evidence="1">
    <location>
        <position position="1"/>
    </location>
</feature>
<dbReference type="EMBL" id="GDID01007328">
    <property type="protein sequence ID" value="JAP89278.1"/>
    <property type="molecule type" value="Transcribed_RNA"/>
</dbReference>
<dbReference type="AlphaFoldDB" id="A0A146JYL8"/>
<organism evidence="1">
    <name type="scientific">Trepomonas sp. PC1</name>
    <dbReference type="NCBI Taxonomy" id="1076344"/>
    <lineage>
        <taxon>Eukaryota</taxon>
        <taxon>Metamonada</taxon>
        <taxon>Diplomonadida</taxon>
        <taxon>Hexamitidae</taxon>
        <taxon>Hexamitinae</taxon>
        <taxon>Trepomonas</taxon>
    </lineage>
</organism>
<feature type="non-terminal residue" evidence="1">
    <location>
        <position position="392"/>
    </location>
</feature>
<gene>
    <name evidence="1" type="ORF">TPC1_31227</name>
</gene>
<protein>
    <submittedName>
        <fullName evidence="1">Uncharacterized protein</fullName>
    </submittedName>
</protein>
<name>A0A146JYL8_9EUKA</name>